<comment type="caution">
    <text evidence="1">The sequence shown here is derived from an EMBL/GenBank/DDBJ whole genome shotgun (WGS) entry which is preliminary data.</text>
</comment>
<organism evidence="1 2">
    <name type="scientific">Paenibacillus oceani</name>
    <dbReference type="NCBI Taxonomy" id="2772510"/>
    <lineage>
        <taxon>Bacteria</taxon>
        <taxon>Bacillati</taxon>
        <taxon>Bacillota</taxon>
        <taxon>Bacilli</taxon>
        <taxon>Bacillales</taxon>
        <taxon>Paenibacillaceae</taxon>
        <taxon>Paenibacillus</taxon>
    </lineage>
</organism>
<dbReference type="GO" id="GO:0006783">
    <property type="term" value="P:heme biosynthetic process"/>
    <property type="evidence" value="ECO:0007669"/>
    <property type="project" value="InterPro"/>
</dbReference>
<dbReference type="InterPro" id="IPR001015">
    <property type="entry name" value="Ferrochelatase"/>
</dbReference>
<gene>
    <name evidence="1" type="ORF">IDH45_08205</name>
</gene>
<proteinExistence type="predicted"/>
<accession>A0A927C659</accession>
<name>A0A927C659_9BACL</name>
<dbReference type="GO" id="GO:0004325">
    <property type="term" value="F:ferrochelatase activity"/>
    <property type="evidence" value="ECO:0007669"/>
    <property type="project" value="InterPro"/>
</dbReference>
<protein>
    <submittedName>
        <fullName evidence="1">Ferrochelatase</fullName>
    </submittedName>
</protein>
<evidence type="ECO:0000313" key="2">
    <source>
        <dbReference type="Proteomes" id="UP000639396"/>
    </source>
</evidence>
<dbReference type="AlphaFoldDB" id="A0A927C659"/>
<reference evidence="1" key="1">
    <citation type="submission" date="2020-09" db="EMBL/GenBank/DDBJ databases">
        <title>A novel bacterium of genus Paenibacillus, isolated from South China Sea.</title>
        <authorList>
            <person name="Huang H."/>
            <person name="Mo K."/>
            <person name="Hu Y."/>
        </authorList>
    </citation>
    <scope>NUCLEOTIDE SEQUENCE</scope>
    <source>
        <strain evidence="1">IB182363</strain>
    </source>
</reference>
<dbReference type="EMBL" id="JACXJA010000007">
    <property type="protein sequence ID" value="MBD2861960.1"/>
    <property type="molecule type" value="Genomic_DNA"/>
</dbReference>
<dbReference type="Proteomes" id="UP000639396">
    <property type="component" value="Unassembled WGS sequence"/>
</dbReference>
<keyword evidence="2" id="KW-1185">Reference proteome</keyword>
<dbReference type="Pfam" id="PF00762">
    <property type="entry name" value="Ferrochelatase"/>
    <property type="match status" value="1"/>
</dbReference>
<evidence type="ECO:0000313" key="1">
    <source>
        <dbReference type="EMBL" id="MBD2861960.1"/>
    </source>
</evidence>
<dbReference type="SUPFAM" id="SSF53800">
    <property type="entry name" value="Chelatase"/>
    <property type="match status" value="1"/>
</dbReference>
<sequence>MYTAFKHTPPFIGEAAADGAAAVVACDLLTVTENVEVVYDCGHDCSVKARELGMEFVSVQYPNDSDDFMTALERIVAGFIDASEVQG</sequence>